<organism evidence="8 9">
    <name type="scientific">Arabidopsis suecica</name>
    <name type="common">Swedish thale-cress</name>
    <name type="synonym">Cardaminopsis suecica</name>
    <dbReference type="NCBI Taxonomy" id="45249"/>
    <lineage>
        <taxon>Eukaryota</taxon>
        <taxon>Viridiplantae</taxon>
        <taxon>Streptophyta</taxon>
        <taxon>Embryophyta</taxon>
        <taxon>Tracheophyta</taxon>
        <taxon>Spermatophyta</taxon>
        <taxon>Magnoliopsida</taxon>
        <taxon>eudicotyledons</taxon>
        <taxon>Gunneridae</taxon>
        <taxon>Pentapetalae</taxon>
        <taxon>rosids</taxon>
        <taxon>malvids</taxon>
        <taxon>Brassicales</taxon>
        <taxon>Brassicaceae</taxon>
        <taxon>Camelineae</taxon>
        <taxon>Arabidopsis</taxon>
    </lineage>
</organism>
<proteinExistence type="inferred from homology"/>
<comment type="caution">
    <text evidence="8">The sequence shown here is derived from an EMBL/GenBank/DDBJ whole genome shotgun (WGS) entry which is preliminary data.</text>
</comment>
<accession>A0A8T2H0Z2</accession>
<evidence type="ECO:0000256" key="1">
    <source>
        <dbReference type="ARBA" id="ARBA00004478"/>
    </source>
</evidence>
<evidence type="ECO:0000256" key="7">
    <source>
        <dbReference type="RuleBase" id="RU367003"/>
    </source>
</evidence>
<keyword evidence="3 7" id="KW-0812">Transmembrane</keyword>
<keyword evidence="7" id="KW-0150">Chloroplast</keyword>
<dbReference type="EMBL" id="JAEFBJ010000001">
    <property type="protein sequence ID" value="KAG7653761.1"/>
    <property type="molecule type" value="Genomic_DNA"/>
</dbReference>
<comment type="function">
    <text evidence="7">Involved in protein precursor import into chloroplasts.</text>
</comment>
<keyword evidence="6 7" id="KW-0472">Membrane</keyword>
<name>A0A8T2H0Z2_ARASU</name>
<keyword evidence="7" id="KW-0934">Plastid</keyword>
<dbReference type="OrthoDB" id="10352092at2759"/>
<evidence type="ECO:0000256" key="4">
    <source>
        <dbReference type="ARBA" id="ARBA00022780"/>
    </source>
</evidence>
<comment type="caution">
    <text evidence="7">Lacks conserved residue(s) required for the propagation of feature annotation.</text>
</comment>
<sequence>MQGLATSTDRVSLSFFAPRNQSKTHTKPTRVCFFNVGPFPKSKILRQIVPLLANDFATSPSFALDRRRVTASADKNSISPVAENRLQNRLFMVYCCLGFMWMVKKEFLPHYFRFHMIMGLLLEACEFFPWININGRLRVYYTILVMGFSCTLTLVDILWWAAPKIALCFVGAGMAFVQLFQKGSPYLELLHGFQMVEAVEFSFPVGVPLPKTGIKPGWKLSNNHPYAENMLSGWHLSSYGFFETHIMVC</sequence>
<dbReference type="GO" id="GO:0009706">
    <property type="term" value="C:chloroplast inner membrane"/>
    <property type="evidence" value="ECO:0007669"/>
    <property type="project" value="UniProtKB-SubCell"/>
</dbReference>
<evidence type="ECO:0000313" key="8">
    <source>
        <dbReference type="EMBL" id="KAG7653761.1"/>
    </source>
</evidence>
<dbReference type="InterPro" id="IPR005691">
    <property type="entry name" value="Tic20"/>
</dbReference>
<feature type="transmembrane region" description="Helical" evidence="7">
    <location>
        <begin position="139"/>
        <end position="161"/>
    </location>
</feature>
<keyword evidence="5 7" id="KW-1133">Transmembrane helix</keyword>
<dbReference type="AlphaFoldDB" id="A0A8T2H0Z2"/>
<dbReference type="Proteomes" id="UP000694251">
    <property type="component" value="Chromosome 1"/>
</dbReference>
<reference evidence="8 9" key="1">
    <citation type="submission" date="2020-12" db="EMBL/GenBank/DDBJ databases">
        <title>Concerted genomic and epigenomic changes stabilize Arabidopsis allopolyploids.</title>
        <authorList>
            <person name="Chen Z."/>
        </authorList>
    </citation>
    <scope>NUCLEOTIDE SEQUENCE [LARGE SCALE GENOMIC DNA]</scope>
    <source>
        <strain evidence="8">As9502</strain>
        <tissue evidence="8">Leaf</tissue>
    </source>
</reference>
<evidence type="ECO:0000256" key="3">
    <source>
        <dbReference type="ARBA" id="ARBA00022692"/>
    </source>
</evidence>
<comment type="subcellular location">
    <subcellularLocation>
        <location evidence="1">Plastid</location>
        <location evidence="1">Chloroplast inner membrane</location>
        <topology evidence="1">Multi-pass membrane protein</topology>
    </subcellularLocation>
    <subcellularLocation>
        <location evidence="7">Plastid</location>
        <location evidence="7">Chloroplast membrane</location>
        <topology evidence="7">Multi-pass membrane protein</topology>
    </subcellularLocation>
</comment>
<feature type="transmembrane region" description="Helical" evidence="7">
    <location>
        <begin position="115"/>
        <end position="133"/>
    </location>
</feature>
<evidence type="ECO:0000313" key="9">
    <source>
        <dbReference type="Proteomes" id="UP000694251"/>
    </source>
</evidence>
<evidence type="ECO:0000256" key="2">
    <source>
        <dbReference type="ARBA" id="ARBA00009596"/>
    </source>
</evidence>
<evidence type="ECO:0000256" key="5">
    <source>
        <dbReference type="ARBA" id="ARBA00022989"/>
    </source>
</evidence>
<keyword evidence="9" id="KW-1185">Reference proteome</keyword>
<protein>
    <recommendedName>
        <fullName evidence="7">Protein TIC 20</fullName>
    </recommendedName>
</protein>
<dbReference type="Pfam" id="PF16166">
    <property type="entry name" value="TIC20"/>
    <property type="match status" value="1"/>
</dbReference>
<comment type="similarity">
    <text evidence="2 7">Belongs to the Tic20 family.</text>
</comment>
<keyword evidence="4" id="KW-1001">Plastid inner membrane</keyword>
<evidence type="ECO:0000256" key="6">
    <source>
        <dbReference type="ARBA" id="ARBA00023136"/>
    </source>
</evidence>
<gene>
    <name evidence="8" type="ORF">ISN44_As01g009910</name>
</gene>